<feature type="chain" id="PRO_5022833338" evidence="1">
    <location>
        <begin position="22"/>
        <end position="183"/>
    </location>
</feature>
<dbReference type="EMBL" id="VUKA01000003">
    <property type="protein sequence ID" value="KAA2213504.1"/>
    <property type="molecule type" value="Genomic_DNA"/>
</dbReference>
<evidence type="ECO:0000313" key="3">
    <source>
        <dbReference type="EMBL" id="KAA2213504.1"/>
    </source>
</evidence>
<dbReference type="Proteomes" id="UP000322110">
    <property type="component" value="Unassembled WGS sequence"/>
</dbReference>
<comment type="caution">
    <text evidence="3">The sequence shown here is derived from an EMBL/GenBank/DDBJ whole genome shotgun (WGS) entry which is preliminary data.</text>
</comment>
<accession>A0A5B2THC4</accession>
<keyword evidence="1" id="KW-0732">Signal</keyword>
<reference evidence="3 4" key="1">
    <citation type="journal article" date="2015" name="Int. J. Syst. Evol. Microbiol.">
        <title>Roseomonas oryzae sp. nov., isolated from paddy rhizosphere soil.</title>
        <authorList>
            <person name="Ramaprasad E.V."/>
            <person name="Sasikala Ch."/>
            <person name="Ramana Ch.V."/>
        </authorList>
    </citation>
    <scope>NUCLEOTIDE SEQUENCE [LARGE SCALE GENOMIC DNA]</scope>
    <source>
        <strain evidence="3 4">KCTC 42542</strain>
    </source>
</reference>
<dbReference type="NCBIfam" id="TIGR03865">
    <property type="entry name" value="PQQ_CXXCW"/>
    <property type="match status" value="1"/>
</dbReference>
<dbReference type="Gene3D" id="3.40.250.10">
    <property type="entry name" value="Rhodanese-like domain"/>
    <property type="match status" value="1"/>
</dbReference>
<evidence type="ECO:0000313" key="4">
    <source>
        <dbReference type="Proteomes" id="UP000322110"/>
    </source>
</evidence>
<dbReference type="OrthoDB" id="176845at2"/>
<dbReference type="InterPro" id="IPR036873">
    <property type="entry name" value="Rhodanese-like_dom_sf"/>
</dbReference>
<dbReference type="CDD" id="cd00158">
    <property type="entry name" value="RHOD"/>
    <property type="match status" value="1"/>
</dbReference>
<feature type="domain" description="Rhodanese" evidence="2">
    <location>
        <begin position="122"/>
        <end position="175"/>
    </location>
</feature>
<dbReference type="RefSeq" id="WP_149812008.1">
    <property type="nucleotide sequence ID" value="NZ_VUKA01000003.1"/>
</dbReference>
<feature type="signal peptide" evidence="1">
    <location>
        <begin position="1"/>
        <end position="21"/>
    </location>
</feature>
<protein>
    <submittedName>
        <fullName evidence="3">PQQ-dependent catabolism-associated CXXCW motif protein</fullName>
    </submittedName>
</protein>
<dbReference type="Pfam" id="PF00581">
    <property type="entry name" value="Rhodanese"/>
    <property type="match status" value="1"/>
</dbReference>
<evidence type="ECO:0000256" key="1">
    <source>
        <dbReference type="SAM" id="SignalP"/>
    </source>
</evidence>
<gene>
    <name evidence="3" type="ORF">F0Q34_09730</name>
</gene>
<dbReference type="SUPFAM" id="SSF52821">
    <property type="entry name" value="Rhodanese/Cell cycle control phosphatase"/>
    <property type="match status" value="1"/>
</dbReference>
<dbReference type="InterPro" id="IPR001763">
    <property type="entry name" value="Rhodanese-like_dom"/>
</dbReference>
<dbReference type="InterPro" id="IPR022376">
    <property type="entry name" value="PQQ_CXXCW"/>
</dbReference>
<organism evidence="3 4">
    <name type="scientific">Teichococcus oryzae</name>
    <dbReference type="NCBI Taxonomy" id="1608942"/>
    <lineage>
        <taxon>Bacteria</taxon>
        <taxon>Pseudomonadati</taxon>
        <taxon>Pseudomonadota</taxon>
        <taxon>Alphaproteobacteria</taxon>
        <taxon>Acetobacterales</taxon>
        <taxon>Roseomonadaceae</taxon>
        <taxon>Roseomonas</taxon>
    </lineage>
</organism>
<keyword evidence="4" id="KW-1185">Reference proteome</keyword>
<evidence type="ECO:0000259" key="2">
    <source>
        <dbReference type="PROSITE" id="PS50206"/>
    </source>
</evidence>
<dbReference type="AlphaFoldDB" id="A0A5B2THC4"/>
<proteinExistence type="predicted"/>
<name>A0A5B2THC4_9PROT</name>
<sequence length="183" mass="20253">MMPGRRLALLLLPAWMAIARAEPVPVPDGFRMGEYRAPTPAWVPGAVTLDTPEAEALWRQGMAVWIDVLPVARRPEGLPDNSLWRPAPRLGIPGSLWLPEVGRGTITPAQEAWLRGTLMTMAGGGRDRPVVFYCLSDCWMSWNAALRAVQWGWTAVRWYRDGTDGWEAAGLPTEELRPAPGMP</sequence>
<dbReference type="PROSITE" id="PS50206">
    <property type="entry name" value="RHODANESE_3"/>
    <property type="match status" value="1"/>
</dbReference>